<reference evidence="2" key="1">
    <citation type="journal article" date="2020" name="Nature">
        <title>Giant virus diversity and host interactions through global metagenomics.</title>
        <authorList>
            <person name="Schulz F."/>
            <person name="Roux S."/>
            <person name="Paez-Espino D."/>
            <person name="Jungbluth S."/>
            <person name="Walsh D.A."/>
            <person name="Denef V.J."/>
            <person name="McMahon K.D."/>
            <person name="Konstantinidis K.T."/>
            <person name="Eloe-Fadrosh E.A."/>
            <person name="Kyrpides N.C."/>
            <person name="Woyke T."/>
        </authorList>
    </citation>
    <scope>NUCLEOTIDE SEQUENCE</scope>
    <source>
        <strain evidence="2">GVMAG-M-3300023174-176</strain>
    </source>
</reference>
<protein>
    <recommendedName>
        <fullName evidence="1">Methyltransferase FkbM domain-containing protein</fullName>
    </recommendedName>
</protein>
<feature type="domain" description="Methyltransferase FkbM" evidence="1">
    <location>
        <begin position="69"/>
        <end position="218"/>
    </location>
</feature>
<proteinExistence type="predicted"/>
<dbReference type="PANTHER" id="PTHR34203:SF15">
    <property type="entry name" value="SLL1173 PROTEIN"/>
    <property type="match status" value="1"/>
</dbReference>
<dbReference type="InterPro" id="IPR029063">
    <property type="entry name" value="SAM-dependent_MTases_sf"/>
</dbReference>
<organism evidence="2">
    <name type="scientific">viral metagenome</name>
    <dbReference type="NCBI Taxonomy" id="1070528"/>
    <lineage>
        <taxon>unclassified sequences</taxon>
        <taxon>metagenomes</taxon>
        <taxon>organismal metagenomes</taxon>
    </lineage>
</organism>
<evidence type="ECO:0000259" key="1">
    <source>
        <dbReference type="Pfam" id="PF05050"/>
    </source>
</evidence>
<evidence type="ECO:0000313" key="2">
    <source>
        <dbReference type="EMBL" id="QHT15880.1"/>
    </source>
</evidence>
<dbReference type="Gene3D" id="3.40.50.150">
    <property type="entry name" value="Vaccinia Virus protein VP39"/>
    <property type="match status" value="1"/>
</dbReference>
<accession>A0A6C0DHZ6</accession>
<sequence length="237" mass="26721">MSTKYFILSKQQEKPVTDDSMNQIISINSSLTYILPSTNLNYYTNHGLFEKSLIEWTKQLCRKDKDVLDIGAHTGTYSLCLAPYANQVYSFEPQKMTYYALCGSVALSNLQNVTCYNTGLGSKAQEGNATLYIRSHDGGGSSVQILSDPILREEQIQIRTLDSYNYSNIGFIKMDVEDNELNVLQGAVETIKRCGNPKILFESNHENRPLFDFLKTTLGYRNILAISGMTNMYLAEI</sequence>
<dbReference type="AlphaFoldDB" id="A0A6C0DHZ6"/>
<dbReference type="Pfam" id="PF05050">
    <property type="entry name" value="Methyltransf_21"/>
    <property type="match status" value="1"/>
</dbReference>
<name>A0A6C0DHZ6_9ZZZZ</name>
<dbReference type="InterPro" id="IPR006342">
    <property type="entry name" value="FkbM_mtfrase"/>
</dbReference>
<dbReference type="NCBIfam" id="TIGR01444">
    <property type="entry name" value="fkbM_fam"/>
    <property type="match status" value="1"/>
</dbReference>
<dbReference type="PANTHER" id="PTHR34203">
    <property type="entry name" value="METHYLTRANSFERASE, FKBM FAMILY PROTEIN"/>
    <property type="match status" value="1"/>
</dbReference>
<dbReference type="InterPro" id="IPR052514">
    <property type="entry name" value="SAM-dependent_MTase"/>
</dbReference>
<dbReference type="EMBL" id="MN739613">
    <property type="protein sequence ID" value="QHT15880.1"/>
    <property type="molecule type" value="Genomic_DNA"/>
</dbReference>
<dbReference type="SUPFAM" id="SSF53335">
    <property type="entry name" value="S-adenosyl-L-methionine-dependent methyltransferases"/>
    <property type="match status" value="1"/>
</dbReference>